<organism evidence="1 2">
    <name type="scientific">Cichorium intybus</name>
    <name type="common">Chicory</name>
    <dbReference type="NCBI Taxonomy" id="13427"/>
    <lineage>
        <taxon>Eukaryota</taxon>
        <taxon>Viridiplantae</taxon>
        <taxon>Streptophyta</taxon>
        <taxon>Embryophyta</taxon>
        <taxon>Tracheophyta</taxon>
        <taxon>Spermatophyta</taxon>
        <taxon>Magnoliopsida</taxon>
        <taxon>eudicotyledons</taxon>
        <taxon>Gunneridae</taxon>
        <taxon>Pentapetalae</taxon>
        <taxon>asterids</taxon>
        <taxon>campanulids</taxon>
        <taxon>Asterales</taxon>
        <taxon>Asteraceae</taxon>
        <taxon>Cichorioideae</taxon>
        <taxon>Cichorieae</taxon>
        <taxon>Cichoriinae</taxon>
        <taxon>Cichorium</taxon>
    </lineage>
</organism>
<accession>A0ACB9ADK4</accession>
<dbReference type="Proteomes" id="UP001055811">
    <property type="component" value="Linkage Group LG07"/>
</dbReference>
<reference evidence="1 2" key="2">
    <citation type="journal article" date="2022" name="Mol. Ecol. Resour.">
        <title>The genomes of chicory, endive, great burdock and yacon provide insights into Asteraceae paleo-polyploidization history and plant inulin production.</title>
        <authorList>
            <person name="Fan W."/>
            <person name="Wang S."/>
            <person name="Wang H."/>
            <person name="Wang A."/>
            <person name="Jiang F."/>
            <person name="Liu H."/>
            <person name="Zhao H."/>
            <person name="Xu D."/>
            <person name="Zhang Y."/>
        </authorList>
    </citation>
    <scope>NUCLEOTIDE SEQUENCE [LARGE SCALE GENOMIC DNA]</scope>
    <source>
        <strain evidence="2">cv. Punajuju</strain>
        <tissue evidence="1">Leaves</tissue>
    </source>
</reference>
<evidence type="ECO:0000313" key="2">
    <source>
        <dbReference type="Proteomes" id="UP001055811"/>
    </source>
</evidence>
<comment type="caution">
    <text evidence="1">The sequence shown here is derived from an EMBL/GenBank/DDBJ whole genome shotgun (WGS) entry which is preliminary data.</text>
</comment>
<keyword evidence="2" id="KW-1185">Reference proteome</keyword>
<dbReference type="EMBL" id="CM042015">
    <property type="protein sequence ID" value="KAI3707923.1"/>
    <property type="molecule type" value="Genomic_DNA"/>
</dbReference>
<sequence>MFHIATGNPTSIGVLAATNIPCEAEELGAEDRAALLPRPAVRHRTASPYPLQFSASQSSTLEPLFCHFSSMASISPPTFPSSTRNFDPTPHKLTYAAPKFNTTSRLNHRSTYSSTLFSHPRSRLLDSTTICRCQNNNDEGNNSNNESPRSWDSVFQQNFKIFIKWFDDYISGYRNQLENVMKTDDSGGDLVTKEGEMVINGNVDNDEDWDWERWKKHFTEVDKQELIVSILESQLHSAVVKEDFEEAARIKVAIAASATKDTVALVMSQLNKAIKEERYKDAAFVRDHASAGLVGWWVGFSDDSQDPYGLIIQIKAEHGRYLARSYTPRQLAKAADGDPLFEVFITVNEKGEYKHQVVYLKQSNESKDFPIASATSSTLTSTVNLLDSISDKIDLSALESEDTDDFENFIRDMIPDVKDVKIKVMNVTSTEKIDRDLISKVVEQIMEEENEEEESDTELESDIEQYDIDFDIGNIIIDNEGNSQIAVKIVVGDLVEKVSCDKSCKDLIRLPAKIEKKSRTSFTFLIDKGNLQDSLGNMESLKQSDGGIQDSVMVDLAKSIGSGKIPMKVLKEVNQLINLALTQGQNRQSLSRSTTFNRIKLPLTEDPLNGLYVGGHGIYTSEIIQLKRKFGQWKEDGNMKEFSNLEFYEYVEAVNITGDMHVPAGQVAFRAKVGTKYQLPHRGIIPEEFGVIARYRGQGRLAEAGFQNPKWVDGELVILDGKYINGGPVVGFVYWAPENHFLMFFNQLRLQE</sequence>
<evidence type="ECO:0000313" key="1">
    <source>
        <dbReference type="EMBL" id="KAI3707923.1"/>
    </source>
</evidence>
<protein>
    <submittedName>
        <fullName evidence="1">Uncharacterized protein</fullName>
    </submittedName>
</protein>
<proteinExistence type="predicted"/>
<gene>
    <name evidence="1" type="ORF">L2E82_36857</name>
</gene>
<name>A0ACB9ADK4_CICIN</name>
<reference evidence="2" key="1">
    <citation type="journal article" date="2022" name="Mol. Ecol. Resour.">
        <title>The genomes of chicory, endive, great burdock and yacon provide insights into Asteraceae palaeo-polyploidization history and plant inulin production.</title>
        <authorList>
            <person name="Fan W."/>
            <person name="Wang S."/>
            <person name="Wang H."/>
            <person name="Wang A."/>
            <person name="Jiang F."/>
            <person name="Liu H."/>
            <person name="Zhao H."/>
            <person name="Xu D."/>
            <person name="Zhang Y."/>
        </authorList>
    </citation>
    <scope>NUCLEOTIDE SEQUENCE [LARGE SCALE GENOMIC DNA]</scope>
    <source>
        <strain evidence="2">cv. Punajuju</strain>
    </source>
</reference>